<proteinExistence type="predicted"/>
<dbReference type="PANTHER" id="PTHR36833">
    <property type="entry name" value="SLR0610 PROTEIN-RELATED"/>
    <property type="match status" value="1"/>
</dbReference>
<evidence type="ECO:0000313" key="2">
    <source>
        <dbReference type="EMBL" id="RXE59971.1"/>
    </source>
</evidence>
<keyword evidence="1" id="KW-0812">Transmembrane</keyword>
<keyword evidence="1" id="KW-0472">Membrane</keyword>
<feature type="transmembrane region" description="Helical" evidence="1">
    <location>
        <begin position="26"/>
        <end position="48"/>
    </location>
</feature>
<reference evidence="3" key="1">
    <citation type="submission" date="2018-11" db="EMBL/GenBank/DDBJ databases">
        <title>Genome sequencing of a novel mesophilic and cellulolytic organism within the genus Hungateiclostridium.</title>
        <authorList>
            <person name="Rettenmaier R."/>
            <person name="Liebl W."/>
            <person name="Zverlov V."/>
        </authorList>
    </citation>
    <scope>NUCLEOTIDE SEQUENCE [LARGE SCALE GENOMIC DNA]</scope>
    <source>
        <strain evidence="3">N2K1</strain>
    </source>
</reference>
<dbReference type="RefSeq" id="WP_128705788.1">
    <property type="nucleotide sequence ID" value="NZ_RLII01000003.1"/>
</dbReference>
<dbReference type="Proteomes" id="UP000289166">
    <property type="component" value="Unassembled WGS sequence"/>
</dbReference>
<keyword evidence="1" id="KW-1133">Transmembrane helix</keyword>
<dbReference type="PANTHER" id="PTHR36833:SF1">
    <property type="entry name" value="INTEGRAL MEMBRANE TRANSPORT PROTEIN"/>
    <property type="match status" value="1"/>
</dbReference>
<organism evidence="2 3">
    <name type="scientific">Acetivibrio mesophilus</name>
    <dbReference type="NCBI Taxonomy" id="2487273"/>
    <lineage>
        <taxon>Bacteria</taxon>
        <taxon>Bacillati</taxon>
        <taxon>Bacillota</taxon>
        <taxon>Clostridia</taxon>
        <taxon>Eubacteriales</taxon>
        <taxon>Oscillospiraceae</taxon>
        <taxon>Acetivibrio</taxon>
    </lineage>
</organism>
<feature type="transmembrane region" description="Helical" evidence="1">
    <location>
        <begin position="145"/>
        <end position="173"/>
    </location>
</feature>
<accession>A0A4Q0I6I7</accession>
<keyword evidence="3" id="KW-1185">Reference proteome</keyword>
<dbReference type="AlphaFoldDB" id="A0A4Q0I6I7"/>
<feature type="transmembrane region" description="Helical" evidence="1">
    <location>
        <begin position="68"/>
        <end position="88"/>
    </location>
</feature>
<gene>
    <name evidence="2" type="ORF">EFD62_04250</name>
</gene>
<comment type="caution">
    <text evidence="2">The sequence shown here is derived from an EMBL/GenBank/DDBJ whole genome shotgun (WGS) entry which is preliminary data.</text>
</comment>
<evidence type="ECO:0000256" key="1">
    <source>
        <dbReference type="SAM" id="Phobius"/>
    </source>
</evidence>
<feature type="transmembrane region" description="Helical" evidence="1">
    <location>
        <begin position="230"/>
        <end position="248"/>
    </location>
</feature>
<dbReference type="OrthoDB" id="9788195at2"/>
<name>A0A4Q0I6I7_9FIRM</name>
<dbReference type="Pfam" id="PF06182">
    <property type="entry name" value="ABC2_membrane_6"/>
    <property type="match status" value="1"/>
</dbReference>
<dbReference type="EMBL" id="RLII01000003">
    <property type="protein sequence ID" value="RXE59971.1"/>
    <property type="molecule type" value="Genomic_DNA"/>
</dbReference>
<protein>
    <submittedName>
        <fullName evidence="2">Multidrug ABC transporter permease</fullName>
    </submittedName>
</protein>
<dbReference type="InterPro" id="IPR010390">
    <property type="entry name" value="ABC-2_transporter-like"/>
</dbReference>
<evidence type="ECO:0000313" key="3">
    <source>
        <dbReference type="Proteomes" id="UP000289166"/>
    </source>
</evidence>
<sequence>MISAIKMHLQGIKTGLAVRMAYRADFIISAFIMLISEFFGPLLTYLIYNNEASLPGWSMYEVLLIQGVFLLSKGISFPFFFGIVWNTLDRVQNGTFDLLLIKPRSVLQMVIVTGFDSEDLGKLIGGLALTGIALYRLPRPGLSEWVAFIGLFVISLVVMFGFALILAGLGIVWIGNYRVYEIFSSIANFGMYPASIFSKSLQTVITSVIPVAMLGFIPASALLGKPYENTLYAVIISFMFLFASLLFWNTTLKKYTSSGG</sequence>
<feature type="transmembrane region" description="Helical" evidence="1">
    <location>
        <begin position="204"/>
        <end position="224"/>
    </location>
</feature>